<comment type="subcellular location">
    <subcellularLocation>
        <location evidence="1">Cell membrane</location>
        <topology evidence="1">Lipid-anchor</topology>
        <topology evidence="1">GPI-anchor</topology>
    </subcellularLocation>
    <subcellularLocation>
        <location evidence="2">Secreted</location>
    </subcellularLocation>
</comment>
<evidence type="ECO:0000256" key="11">
    <source>
        <dbReference type="ARBA" id="ARBA00023157"/>
    </source>
</evidence>
<keyword evidence="4" id="KW-1003">Cell membrane</keyword>
<dbReference type="VEuPathDB" id="FungiDB:CC1G_09629"/>
<reference evidence="17 18" key="1">
    <citation type="journal article" date="2010" name="Proc. Natl. Acad. Sci. U.S.A.">
        <title>Insights into evolution of multicellular fungi from the assembled chromosomes of the mushroom Coprinopsis cinerea (Coprinus cinereus).</title>
        <authorList>
            <person name="Stajich J.E."/>
            <person name="Wilke S.K."/>
            <person name="Ahren D."/>
            <person name="Au C.H."/>
            <person name="Birren B.W."/>
            <person name="Borodovsky M."/>
            <person name="Burns C."/>
            <person name="Canback B."/>
            <person name="Casselton L.A."/>
            <person name="Cheng C.K."/>
            <person name="Deng J."/>
            <person name="Dietrich F.S."/>
            <person name="Fargo D.C."/>
            <person name="Farman M.L."/>
            <person name="Gathman A.C."/>
            <person name="Goldberg J."/>
            <person name="Guigo R."/>
            <person name="Hoegger P.J."/>
            <person name="Hooker J.B."/>
            <person name="Huggins A."/>
            <person name="James T.Y."/>
            <person name="Kamada T."/>
            <person name="Kilaru S."/>
            <person name="Kodira C."/>
            <person name="Kues U."/>
            <person name="Kupfer D."/>
            <person name="Kwan H.S."/>
            <person name="Lomsadze A."/>
            <person name="Li W."/>
            <person name="Lilly W.W."/>
            <person name="Ma L.J."/>
            <person name="Mackey A.J."/>
            <person name="Manning G."/>
            <person name="Martin F."/>
            <person name="Muraguchi H."/>
            <person name="Natvig D.O."/>
            <person name="Palmerini H."/>
            <person name="Ramesh M.A."/>
            <person name="Rehmeyer C.J."/>
            <person name="Roe B.A."/>
            <person name="Shenoy N."/>
            <person name="Stanke M."/>
            <person name="Ter-Hovhannisyan V."/>
            <person name="Tunlid A."/>
            <person name="Velagapudi R."/>
            <person name="Vision T.J."/>
            <person name="Zeng Q."/>
            <person name="Zolan M.E."/>
            <person name="Pukkila P.J."/>
        </authorList>
    </citation>
    <scope>NUCLEOTIDE SEQUENCE [LARGE SCALE GENOMIC DNA]</scope>
    <source>
        <strain evidence="18">Okayama-7 / 130 / ATCC MYA-4618 / FGSC 9003</strain>
    </source>
</reference>
<accession>A8N4E5</accession>
<feature type="compositionally biased region" description="Low complexity" evidence="14">
    <location>
        <begin position="164"/>
        <end position="178"/>
    </location>
</feature>
<feature type="compositionally biased region" description="Low complexity" evidence="14">
    <location>
        <begin position="145"/>
        <end position="154"/>
    </location>
</feature>
<evidence type="ECO:0000256" key="13">
    <source>
        <dbReference type="ARBA" id="ARBA00023288"/>
    </source>
</evidence>
<evidence type="ECO:0000256" key="9">
    <source>
        <dbReference type="ARBA" id="ARBA00023004"/>
    </source>
</evidence>
<dbReference type="GeneID" id="6006176"/>
<dbReference type="PROSITE" id="PS52012">
    <property type="entry name" value="CFEM"/>
    <property type="match status" value="1"/>
</dbReference>
<evidence type="ECO:0000256" key="6">
    <source>
        <dbReference type="ARBA" id="ARBA00022617"/>
    </source>
</evidence>
<evidence type="ECO:0000256" key="10">
    <source>
        <dbReference type="ARBA" id="ARBA00023136"/>
    </source>
</evidence>
<evidence type="ECO:0000256" key="12">
    <source>
        <dbReference type="ARBA" id="ARBA00023180"/>
    </source>
</evidence>
<sequence length="224" mass="21840">MKSIFVLAATFATFGLVQAQFSSLPECAIVCTDDAAVAVGCSAGDESCACATDTFLNDAINCVYSDCPMPDRQGSQITLRNTCANAPPPAASPSASGSSSAGSAPTSSSSSGDSSASDTPSTTPTEESADTPDDASPTPAPAPPGGTQTSPGAALQGDDDDSTSTRMTRSFSSASRASTTVVVQTIGAGEDETGLLGAAGAVGVSKVGYFAAVVAGVVGAGFLI</sequence>
<keyword evidence="7" id="KW-0479">Metal-binding</keyword>
<keyword evidence="9" id="KW-0408">Iron</keyword>
<feature type="signal peptide" evidence="15">
    <location>
        <begin position="1"/>
        <end position="19"/>
    </location>
</feature>
<evidence type="ECO:0000256" key="2">
    <source>
        <dbReference type="ARBA" id="ARBA00004613"/>
    </source>
</evidence>
<keyword evidence="13" id="KW-0449">Lipoprotein</keyword>
<dbReference type="GO" id="GO:0005576">
    <property type="term" value="C:extracellular region"/>
    <property type="evidence" value="ECO:0007669"/>
    <property type="project" value="UniProtKB-SubCell"/>
</dbReference>
<evidence type="ECO:0000256" key="8">
    <source>
        <dbReference type="ARBA" id="ARBA00022729"/>
    </source>
</evidence>
<keyword evidence="6" id="KW-0349">Heme</keyword>
<dbReference type="InterPro" id="IPR008427">
    <property type="entry name" value="Extracellular_membr_CFEM_dom"/>
</dbReference>
<comment type="caution">
    <text evidence="17">The sequence shown here is derived from an EMBL/GenBank/DDBJ whole genome shotgun (WGS) entry which is preliminary data.</text>
</comment>
<name>A8N4E5_COPC7</name>
<feature type="domain" description="CFEM" evidence="16">
    <location>
        <begin position="1"/>
        <end position="108"/>
    </location>
</feature>
<evidence type="ECO:0000256" key="4">
    <source>
        <dbReference type="ARBA" id="ARBA00022475"/>
    </source>
</evidence>
<keyword evidence="18" id="KW-1185">Reference proteome</keyword>
<organism evidence="17 18">
    <name type="scientific">Coprinopsis cinerea (strain Okayama-7 / 130 / ATCC MYA-4618 / FGSC 9003)</name>
    <name type="common">Inky cap fungus</name>
    <name type="synonym">Hormographiella aspergillata</name>
    <dbReference type="NCBI Taxonomy" id="240176"/>
    <lineage>
        <taxon>Eukaryota</taxon>
        <taxon>Fungi</taxon>
        <taxon>Dikarya</taxon>
        <taxon>Basidiomycota</taxon>
        <taxon>Agaricomycotina</taxon>
        <taxon>Agaricomycetes</taxon>
        <taxon>Agaricomycetidae</taxon>
        <taxon>Agaricales</taxon>
        <taxon>Agaricineae</taxon>
        <taxon>Psathyrellaceae</taxon>
        <taxon>Coprinopsis</taxon>
    </lineage>
</organism>
<evidence type="ECO:0000313" key="18">
    <source>
        <dbReference type="Proteomes" id="UP000001861"/>
    </source>
</evidence>
<evidence type="ECO:0000256" key="5">
    <source>
        <dbReference type="ARBA" id="ARBA00022525"/>
    </source>
</evidence>
<evidence type="ECO:0000313" key="17">
    <source>
        <dbReference type="EMBL" id="EAU92108.1"/>
    </source>
</evidence>
<dbReference type="GO" id="GO:0005886">
    <property type="term" value="C:plasma membrane"/>
    <property type="evidence" value="ECO:0007669"/>
    <property type="project" value="UniProtKB-SubCell"/>
</dbReference>
<dbReference type="RefSeq" id="XP_001829740.1">
    <property type="nucleotide sequence ID" value="XM_001829688.1"/>
</dbReference>
<keyword evidence="10" id="KW-0472">Membrane</keyword>
<evidence type="ECO:0000256" key="15">
    <source>
        <dbReference type="SAM" id="SignalP"/>
    </source>
</evidence>
<gene>
    <name evidence="17" type="ORF">CC1G_09629</name>
</gene>
<keyword evidence="5" id="KW-0964">Secreted</keyword>
<keyword evidence="12" id="KW-0325">Glycoprotein</keyword>
<feature type="region of interest" description="Disordered" evidence="14">
    <location>
        <begin position="81"/>
        <end position="178"/>
    </location>
</feature>
<dbReference type="OMA" id="SCTEAND"/>
<dbReference type="STRING" id="240176.A8N4E5"/>
<dbReference type="GO" id="GO:0046872">
    <property type="term" value="F:metal ion binding"/>
    <property type="evidence" value="ECO:0007669"/>
    <property type="project" value="UniProtKB-KW"/>
</dbReference>
<dbReference type="Proteomes" id="UP000001861">
    <property type="component" value="Unassembled WGS sequence"/>
</dbReference>
<dbReference type="InParanoid" id="A8N4E5"/>
<protein>
    <recommendedName>
        <fullName evidence="16">CFEM domain-containing protein</fullName>
    </recommendedName>
</protein>
<dbReference type="AlphaFoldDB" id="A8N4E5"/>
<dbReference type="KEGG" id="cci:CC1G_09629"/>
<evidence type="ECO:0000256" key="1">
    <source>
        <dbReference type="ARBA" id="ARBA00004609"/>
    </source>
</evidence>
<evidence type="ECO:0000259" key="16">
    <source>
        <dbReference type="PROSITE" id="PS52012"/>
    </source>
</evidence>
<proteinExistence type="inferred from homology"/>
<feature type="compositionally biased region" description="Low complexity" evidence="14">
    <location>
        <begin position="92"/>
        <end position="126"/>
    </location>
</feature>
<feature type="chain" id="PRO_5002723982" description="CFEM domain-containing protein" evidence="15">
    <location>
        <begin position="20"/>
        <end position="224"/>
    </location>
</feature>
<dbReference type="EMBL" id="AACS02000003">
    <property type="protein sequence ID" value="EAU92108.1"/>
    <property type="molecule type" value="Genomic_DNA"/>
</dbReference>
<dbReference type="Pfam" id="PF05730">
    <property type="entry name" value="CFEM"/>
    <property type="match status" value="1"/>
</dbReference>
<evidence type="ECO:0000256" key="7">
    <source>
        <dbReference type="ARBA" id="ARBA00022723"/>
    </source>
</evidence>
<evidence type="ECO:0000256" key="3">
    <source>
        <dbReference type="ARBA" id="ARBA00010031"/>
    </source>
</evidence>
<dbReference type="PANTHER" id="PTHR37928:SF1">
    <property type="entry name" value="CFEM DOMAIN PROTEIN (AFU_ORTHOLOGUE AFUA_6G14090)"/>
    <property type="match status" value="1"/>
</dbReference>
<comment type="similarity">
    <text evidence="3">Belongs to the RBT5 family.</text>
</comment>
<dbReference type="InterPro" id="IPR051735">
    <property type="entry name" value="CFEM_domain"/>
</dbReference>
<keyword evidence="8 15" id="KW-0732">Signal</keyword>
<dbReference type="PANTHER" id="PTHR37928">
    <property type="entry name" value="CFEM DOMAIN PROTEIN (AFU_ORTHOLOGUE AFUA_6G14090)"/>
    <property type="match status" value="1"/>
</dbReference>
<keyword evidence="11" id="KW-1015">Disulfide bond</keyword>
<evidence type="ECO:0000256" key="14">
    <source>
        <dbReference type="SAM" id="MobiDB-lite"/>
    </source>
</evidence>